<dbReference type="Pfam" id="PF00069">
    <property type="entry name" value="Pkinase"/>
    <property type="match status" value="1"/>
</dbReference>
<evidence type="ECO:0000313" key="4">
    <source>
        <dbReference type="Proteomes" id="UP000728185"/>
    </source>
</evidence>
<feature type="region of interest" description="Disordered" evidence="1">
    <location>
        <begin position="813"/>
        <end position="839"/>
    </location>
</feature>
<feature type="compositionally biased region" description="Polar residues" evidence="1">
    <location>
        <begin position="414"/>
        <end position="428"/>
    </location>
</feature>
<dbReference type="InterPro" id="IPR045906">
    <property type="entry name" value="ULK4"/>
</dbReference>
<dbReference type="SUPFAM" id="SSF56112">
    <property type="entry name" value="Protein kinase-like (PK-like)"/>
    <property type="match status" value="1"/>
</dbReference>
<keyword evidence="4" id="KW-1185">Reference proteome</keyword>
<reference evidence="3" key="1">
    <citation type="submission" date="2019-05" db="EMBL/GenBank/DDBJ databases">
        <title>Annotation for the trematode Fasciolopsis buski.</title>
        <authorList>
            <person name="Choi Y.-J."/>
        </authorList>
    </citation>
    <scope>NUCLEOTIDE SEQUENCE</scope>
    <source>
        <strain evidence="3">HT</strain>
        <tissue evidence="3">Whole worm</tissue>
    </source>
</reference>
<dbReference type="PANTHER" id="PTHR46240">
    <property type="entry name" value="SER/THR PROTEIN KINASE ULK4"/>
    <property type="match status" value="1"/>
</dbReference>
<dbReference type="InterPro" id="IPR000719">
    <property type="entry name" value="Prot_kinase_dom"/>
</dbReference>
<gene>
    <name evidence="3" type="ORF">FBUS_00207</name>
</gene>
<feature type="compositionally biased region" description="Acidic residues" evidence="1">
    <location>
        <begin position="391"/>
        <end position="400"/>
    </location>
</feature>
<keyword evidence="3" id="KW-0418">Kinase</keyword>
<organism evidence="3 4">
    <name type="scientific">Fasciolopsis buskii</name>
    <dbReference type="NCBI Taxonomy" id="27845"/>
    <lineage>
        <taxon>Eukaryota</taxon>
        <taxon>Metazoa</taxon>
        <taxon>Spiralia</taxon>
        <taxon>Lophotrochozoa</taxon>
        <taxon>Platyhelminthes</taxon>
        <taxon>Trematoda</taxon>
        <taxon>Digenea</taxon>
        <taxon>Plagiorchiida</taxon>
        <taxon>Echinostomata</taxon>
        <taxon>Echinostomatoidea</taxon>
        <taxon>Fasciolidae</taxon>
        <taxon>Fasciolopsis</taxon>
    </lineage>
</organism>
<dbReference type="EMBL" id="LUCM01001165">
    <property type="protein sequence ID" value="KAA0199367.1"/>
    <property type="molecule type" value="Genomic_DNA"/>
</dbReference>
<feature type="region of interest" description="Disordered" evidence="1">
    <location>
        <begin position="414"/>
        <end position="435"/>
    </location>
</feature>
<dbReference type="Gene3D" id="1.10.510.10">
    <property type="entry name" value="Transferase(Phosphotransferase) domain 1"/>
    <property type="match status" value="1"/>
</dbReference>
<dbReference type="GO" id="GO:0004672">
    <property type="term" value="F:protein kinase activity"/>
    <property type="evidence" value="ECO:0007669"/>
    <property type="project" value="InterPro"/>
</dbReference>
<protein>
    <submittedName>
        <fullName evidence="3">Serine/threonine-protein kinase ULK4</fullName>
    </submittedName>
</protein>
<accession>A0A8E0VNN7</accession>
<dbReference type="OrthoDB" id="24822at2759"/>
<comment type="caution">
    <text evidence="3">The sequence shown here is derived from an EMBL/GenBank/DDBJ whole genome shotgun (WGS) entry which is preliminary data.</text>
</comment>
<dbReference type="GO" id="GO:0005524">
    <property type="term" value="F:ATP binding"/>
    <property type="evidence" value="ECO:0007669"/>
    <property type="project" value="InterPro"/>
</dbReference>
<dbReference type="PROSITE" id="PS50011">
    <property type="entry name" value="PROTEIN_KINASE_DOM"/>
    <property type="match status" value="1"/>
</dbReference>
<evidence type="ECO:0000259" key="2">
    <source>
        <dbReference type="PROSITE" id="PS50011"/>
    </source>
</evidence>
<feature type="compositionally biased region" description="Low complexity" evidence="1">
    <location>
        <begin position="829"/>
        <end position="839"/>
    </location>
</feature>
<sequence>MENFVLYDELGKANEQIIYKARRKGTIKYLAICCTDRHRRPLISNHVRFVHVLSHPNVLQFHEWYETSNHLWLVMELCTGGSLEQVIKEDGYLPVNVVRKFGSDIVRGLQYIHSRGVVFNDTNPSRFLLDGHGNVKLFDFSLAHLENESLDEVLSRFSDEDEFHQHTNGYEYNRISSYTAPERLKGSTVTTASDYWGLGCLLYHMSCGSAPFTGDTVEQLTDNIINQETPLLTIPGKKPSCALLALINSLLTKSSSKRITQSLLIRHEFWQNGLKDLEMPSTGETEETSLSIQDKNLENNHNVKCMNGTDESLDLEPQLDLPNVNEDVLSTDGLKENRLDHLSVGGASTGPQSDTANFTLHTNATGIIPVSPRNVNGLNLHPEHEQSEQIGQEEEDEDENWIPDRRMVQSEYNGLQSGSNVDSTSGDGSSLRVPGTTTDLVYDVTTSVAQTIGENKFAPQPVPVEVRANLALTYPWGDESPTLPHEPKLMLSLWNYLRGSFEDTAKASIVNNRSASAGTPIGLITGWRPRPLIDYTRWTRASPTSRIEALSNIWDETKLRDAGVLVVFRSQGSESIETSSSRTGSRTPGCRGPTVQKLARAHLLAYLIWLSATATASISRTPIGNLRDEHLQLIGSAVFPELFIECVRQLKSSPSTPVELRIGLCQLCSLLMHRIATVVFYYISNKAGSQLQRLGWKPVASNLPVCLSALVDILREPVARTGHRLRQIGLAALGETLTCAVCLLANSIQEAEVTGVCEGLLTEIQSSQWQTVVHHLLRCLTPAPTGSIQVPPSPGVDTPSPLDNVDLIGSETRTSGGGIGQAGAGVNETSTDNPTSTNTATTATVRVSEAHVRLSAARALDAFVTSILGCRLHDISVTGSLLASATACSQAITTTDVVRHLWTSGVIEVGSTRQTTGLLQRNQLNQEISLACANSLAGIIRINPSLFTTGLVDRIGLNSFVNVVEPPAGGPACQQTSLVVRLLSMACSGLLIPLSSRSSSGSSSTNRGKRASLGTTTILIHGRQSVTNTGGAGTAAACRRILTDQRFMVGVFRHLKSPHAMLRAKSYLLCSAILATCPKDSFPLAFDANLPAILERDLKTTRGLQHRYLDVQSTTSIVTSNTDVTGSPGMMYLAACSLHFTDLLVLHLIPLICQQLLIALGCLPPSPSASTRQTNARGTGANSTARRLSRPHSMIGTTRTPSLSQASSTSALNSTGLGCNLTTARAWLPAFSCLTGVLNACPTIRSRLLQPQSQGFNGSREQIDSTESDFSLLAVLGRLLGLWASVDPISSSSIAGLHQPGTIENQLLSVTLTIVEDLSQHSELVEAMRRDFICLILPGLARVAVAPGARPETRAICVKVSSQNVFGQSVSESLGQIIS</sequence>
<evidence type="ECO:0000313" key="3">
    <source>
        <dbReference type="EMBL" id="KAA0199367.1"/>
    </source>
</evidence>
<proteinExistence type="predicted"/>
<keyword evidence="3" id="KW-0808">Transferase</keyword>
<dbReference type="Proteomes" id="UP000728185">
    <property type="component" value="Unassembled WGS sequence"/>
</dbReference>
<dbReference type="PANTHER" id="PTHR46240:SF1">
    <property type="entry name" value="SERINE_THREONINE-PROTEIN KINASE ULK4"/>
    <property type="match status" value="1"/>
</dbReference>
<dbReference type="InterPro" id="IPR011009">
    <property type="entry name" value="Kinase-like_dom_sf"/>
</dbReference>
<feature type="domain" description="Protein kinase" evidence="2">
    <location>
        <begin position="4"/>
        <end position="270"/>
    </location>
</feature>
<name>A0A8E0VNN7_9TREM</name>
<feature type="region of interest" description="Disordered" evidence="1">
    <location>
        <begin position="373"/>
        <end position="400"/>
    </location>
</feature>
<evidence type="ECO:0000256" key="1">
    <source>
        <dbReference type="SAM" id="MobiDB-lite"/>
    </source>
</evidence>